<sequence length="218" mass="23061">MHATTSVLCPPLTSPFPLPAISDRQKSAINVDDVIRSTGRIRKYRPPSADPSQALPSPPPCTVAGDAAQRICGRLRLCLAAATTTKPSSTPLQPACLCSLPCVLPSPFPSLTPDAPPTAYEITQRNEGDAQILQIIELYCASSLPKGVHKPLDLTQLRLSSTEMRLKENSQPPGLAVSTAGGSLSTSCRTYENLDPSSLGLLRPPPVILPTSASSRKT</sequence>
<name>A0A3P6HXT7_MESCO</name>
<feature type="compositionally biased region" description="Polar residues" evidence="1">
    <location>
        <begin position="180"/>
        <end position="190"/>
    </location>
</feature>
<evidence type="ECO:0000313" key="2">
    <source>
        <dbReference type="EMBL" id="VDD78613.1"/>
    </source>
</evidence>
<evidence type="ECO:0000256" key="1">
    <source>
        <dbReference type="SAM" id="MobiDB-lite"/>
    </source>
</evidence>
<reference evidence="2 3" key="1">
    <citation type="submission" date="2018-10" db="EMBL/GenBank/DDBJ databases">
        <authorList>
            <consortium name="Pathogen Informatics"/>
        </authorList>
    </citation>
    <scope>NUCLEOTIDE SEQUENCE [LARGE SCALE GENOMIC DNA]</scope>
</reference>
<dbReference type="OrthoDB" id="10616317at2759"/>
<protein>
    <submittedName>
        <fullName evidence="2">Uncharacterized protein</fullName>
    </submittedName>
</protein>
<dbReference type="AlphaFoldDB" id="A0A3P6HXT7"/>
<gene>
    <name evidence="2" type="ORF">MCOS_LOCUS4616</name>
</gene>
<feature type="region of interest" description="Disordered" evidence="1">
    <location>
        <begin position="39"/>
        <end position="59"/>
    </location>
</feature>
<organism evidence="2 3">
    <name type="scientific">Mesocestoides corti</name>
    <name type="common">Flatworm</name>
    <dbReference type="NCBI Taxonomy" id="53468"/>
    <lineage>
        <taxon>Eukaryota</taxon>
        <taxon>Metazoa</taxon>
        <taxon>Spiralia</taxon>
        <taxon>Lophotrochozoa</taxon>
        <taxon>Platyhelminthes</taxon>
        <taxon>Cestoda</taxon>
        <taxon>Eucestoda</taxon>
        <taxon>Cyclophyllidea</taxon>
        <taxon>Mesocestoididae</taxon>
        <taxon>Mesocestoides</taxon>
    </lineage>
</organism>
<dbReference type="STRING" id="53468.A0A3P6HXT7"/>
<keyword evidence="3" id="KW-1185">Reference proteome</keyword>
<dbReference type="EMBL" id="UXSR01001949">
    <property type="protein sequence ID" value="VDD78613.1"/>
    <property type="molecule type" value="Genomic_DNA"/>
</dbReference>
<feature type="region of interest" description="Disordered" evidence="1">
    <location>
        <begin position="166"/>
        <end position="197"/>
    </location>
</feature>
<proteinExistence type="predicted"/>
<dbReference type="Proteomes" id="UP000267029">
    <property type="component" value="Unassembled WGS sequence"/>
</dbReference>
<accession>A0A3P6HXT7</accession>
<evidence type="ECO:0000313" key="3">
    <source>
        <dbReference type="Proteomes" id="UP000267029"/>
    </source>
</evidence>